<feature type="compositionally biased region" description="Basic and acidic residues" evidence="1">
    <location>
        <begin position="51"/>
        <end position="65"/>
    </location>
</feature>
<proteinExistence type="predicted"/>
<gene>
    <name evidence="2" type="ORF">POCULU_LOCUS10094</name>
</gene>
<feature type="non-terminal residue" evidence="2">
    <location>
        <position position="65"/>
    </location>
</feature>
<evidence type="ECO:0000313" key="2">
    <source>
        <dbReference type="EMBL" id="CAG8653817.1"/>
    </source>
</evidence>
<organism evidence="2 3">
    <name type="scientific">Paraglomus occultum</name>
    <dbReference type="NCBI Taxonomy" id="144539"/>
    <lineage>
        <taxon>Eukaryota</taxon>
        <taxon>Fungi</taxon>
        <taxon>Fungi incertae sedis</taxon>
        <taxon>Mucoromycota</taxon>
        <taxon>Glomeromycotina</taxon>
        <taxon>Glomeromycetes</taxon>
        <taxon>Paraglomerales</taxon>
        <taxon>Paraglomeraceae</taxon>
        <taxon>Paraglomus</taxon>
    </lineage>
</organism>
<keyword evidence="3" id="KW-1185">Reference proteome</keyword>
<comment type="caution">
    <text evidence="2">The sequence shown here is derived from an EMBL/GenBank/DDBJ whole genome shotgun (WGS) entry which is preliminary data.</text>
</comment>
<evidence type="ECO:0000256" key="1">
    <source>
        <dbReference type="SAM" id="MobiDB-lite"/>
    </source>
</evidence>
<feature type="region of interest" description="Disordered" evidence="1">
    <location>
        <begin position="39"/>
        <end position="65"/>
    </location>
</feature>
<dbReference type="AlphaFoldDB" id="A0A9N9DV58"/>
<reference evidence="2" key="1">
    <citation type="submission" date="2021-06" db="EMBL/GenBank/DDBJ databases">
        <authorList>
            <person name="Kallberg Y."/>
            <person name="Tangrot J."/>
            <person name="Rosling A."/>
        </authorList>
    </citation>
    <scope>NUCLEOTIDE SEQUENCE</scope>
    <source>
        <strain evidence="2">IA702</strain>
    </source>
</reference>
<dbReference type="EMBL" id="CAJVPJ010004615">
    <property type="protein sequence ID" value="CAG8653817.1"/>
    <property type="molecule type" value="Genomic_DNA"/>
</dbReference>
<sequence>PPQPYYGSQPKGTYQFIRDTNIGRFIQWITGEVPEFVPVPKPDLPPKPQIKKVEVDSDEELSNHM</sequence>
<name>A0A9N9DV58_9GLOM</name>
<accession>A0A9N9DV58</accession>
<evidence type="ECO:0000313" key="3">
    <source>
        <dbReference type="Proteomes" id="UP000789572"/>
    </source>
</evidence>
<dbReference type="Proteomes" id="UP000789572">
    <property type="component" value="Unassembled WGS sequence"/>
</dbReference>
<feature type="compositionally biased region" description="Pro residues" evidence="1">
    <location>
        <begin position="39"/>
        <end position="48"/>
    </location>
</feature>
<protein>
    <submittedName>
        <fullName evidence="2">1170_t:CDS:1</fullName>
    </submittedName>
</protein>
<feature type="non-terminal residue" evidence="2">
    <location>
        <position position="1"/>
    </location>
</feature>